<gene>
    <name evidence="1" type="ORF">OG563_44605</name>
</gene>
<keyword evidence="2" id="KW-1185">Reference proteome</keyword>
<organism evidence="1 2">
    <name type="scientific">Nocardia vinacea</name>
    <dbReference type="NCBI Taxonomy" id="96468"/>
    <lineage>
        <taxon>Bacteria</taxon>
        <taxon>Bacillati</taxon>
        <taxon>Actinomycetota</taxon>
        <taxon>Actinomycetes</taxon>
        <taxon>Mycobacteriales</taxon>
        <taxon>Nocardiaceae</taxon>
        <taxon>Nocardia</taxon>
    </lineage>
</organism>
<dbReference type="InterPro" id="IPR025566">
    <property type="entry name" value="DUF4331"/>
</dbReference>
<sequence length="383" mass="41787">MSDHNSGPRALADPVVDITDVYAFPSPEQPGFLVLALNVFPNAEPAAQFSDAVDYRFRLRPVTIPRGTTPAFVVGEKEYTFSFRFAGPVEHQAGSPLAQEGTCTASTGQTASFRVNDEQGGKAHGLRAFAGRRMDPFFFDGVRAAQTIMTRQLAFVSPGDSRQYRQNVLSIVVELDIATTFGADAGPLFAVVGETMIPGPITVRLERFGRPLMKSVVLGAKDFDTVNRDLDIRDLYNQEDPYNLGPTYLGAYRARMNANLGFWDSLDHKIDWPPDAHGTHPLTELLLADFMVIDVSKPYAEDSYFEIERALLNGASHQSCGGRSLNDDVGDTIVTTLINAGNGARISDGVDQQAVRASRTFPYLVPPELNPPAKIELSLDKSG</sequence>
<dbReference type="Proteomes" id="UP001432062">
    <property type="component" value="Chromosome"/>
</dbReference>
<evidence type="ECO:0000313" key="1">
    <source>
        <dbReference type="EMBL" id="WUV46079.1"/>
    </source>
</evidence>
<dbReference type="EMBL" id="CP109441">
    <property type="protein sequence ID" value="WUV46079.1"/>
    <property type="molecule type" value="Genomic_DNA"/>
</dbReference>
<dbReference type="Pfam" id="PF14224">
    <property type="entry name" value="DUF4331"/>
    <property type="match status" value="2"/>
</dbReference>
<accession>A0ABZ1YS55</accession>
<protein>
    <submittedName>
        <fullName evidence="1">DUF4331 domain-containing protein</fullName>
    </submittedName>
</protein>
<reference evidence="1" key="1">
    <citation type="submission" date="2022-10" db="EMBL/GenBank/DDBJ databases">
        <title>The complete genomes of actinobacterial strains from the NBC collection.</title>
        <authorList>
            <person name="Joergensen T.S."/>
            <person name="Alvarez Arevalo M."/>
            <person name="Sterndorff E.B."/>
            <person name="Faurdal D."/>
            <person name="Vuksanovic O."/>
            <person name="Mourched A.-S."/>
            <person name="Charusanti P."/>
            <person name="Shaw S."/>
            <person name="Blin K."/>
            <person name="Weber T."/>
        </authorList>
    </citation>
    <scope>NUCLEOTIDE SEQUENCE</scope>
    <source>
        <strain evidence="1">NBC_01482</strain>
    </source>
</reference>
<proteinExistence type="predicted"/>
<dbReference type="RefSeq" id="WP_327099338.1">
    <property type="nucleotide sequence ID" value="NZ_CP109149.1"/>
</dbReference>
<evidence type="ECO:0000313" key="2">
    <source>
        <dbReference type="Proteomes" id="UP001432062"/>
    </source>
</evidence>
<name>A0ABZ1YS55_9NOCA</name>